<dbReference type="GO" id="GO:0003677">
    <property type="term" value="F:DNA binding"/>
    <property type="evidence" value="ECO:0007669"/>
    <property type="project" value="InterPro"/>
</dbReference>
<keyword evidence="3" id="KW-1185">Reference proteome</keyword>
<dbReference type="KEGG" id="vai:BU251_00380"/>
<dbReference type="InterPro" id="IPR002686">
    <property type="entry name" value="Transposase_17"/>
</dbReference>
<evidence type="ECO:0000313" key="2">
    <source>
        <dbReference type="EMBL" id="QAT16303.1"/>
    </source>
</evidence>
<dbReference type="InterPro" id="IPR036515">
    <property type="entry name" value="Transposase_17_sf"/>
</dbReference>
<gene>
    <name evidence="2" type="ORF">BU251_00380</name>
</gene>
<evidence type="ECO:0000313" key="3">
    <source>
        <dbReference type="Proteomes" id="UP000287243"/>
    </source>
</evidence>
<name>A0A410P2B5_VELA1</name>
<dbReference type="AlphaFoldDB" id="A0A410P2B5"/>
<dbReference type="Pfam" id="PF01797">
    <property type="entry name" value="Y1_Tnp"/>
    <property type="match status" value="1"/>
</dbReference>
<dbReference type="PANTHER" id="PTHR34322">
    <property type="entry name" value="TRANSPOSASE, Y1_TNP DOMAIN-CONTAINING"/>
    <property type="match status" value="1"/>
</dbReference>
<dbReference type="EMBL" id="CP019384">
    <property type="protein sequence ID" value="QAT16303.1"/>
    <property type="molecule type" value="Genomic_DNA"/>
</dbReference>
<dbReference type="Gene3D" id="3.30.70.1290">
    <property type="entry name" value="Transposase IS200-like"/>
    <property type="match status" value="1"/>
</dbReference>
<sequence>MRTTKFIVGEYYHIYNRGTDKRDVFLDCSDYRRFLISLSELNQKGEVLNLCRRSLMEARLQSKETGLFQLVDITCFCLMPNHFHLILQQLAEGGVPVFMHKLGTSYTKYFNKKYDRSGVLFQGAYKAKRIENETYLLHLSRYIHLNPEALIKSSKDSFVDWCALKNYPWSSLQAYLSGRKRSIVSDQFQTVAEHEDFVKASADSFILGDLQFD</sequence>
<feature type="domain" description="Transposase IS200-like" evidence="1">
    <location>
        <begin position="7"/>
        <end position="146"/>
    </location>
</feature>
<proteinExistence type="predicted"/>
<accession>A0A410P2B5</accession>
<organism evidence="2 3">
    <name type="scientific">Velamenicoccus archaeovorus</name>
    <dbReference type="NCBI Taxonomy" id="1930593"/>
    <lineage>
        <taxon>Bacteria</taxon>
        <taxon>Pseudomonadati</taxon>
        <taxon>Candidatus Omnitrophota</taxon>
        <taxon>Candidatus Velamenicoccus</taxon>
    </lineage>
</organism>
<dbReference type="PANTHER" id="PTHR34322:SF2">
    <property type="entry name" value="TRANSPOSASE IS200-LIKE DOMAIN-CONTAINING PROTEIN"/>
    <property type="match status" value="1"/>
</dbReference>
<dbReference type="SUPFAM" id="SSF143422">
    <property type="entry name" value="Transposase IS200-like"/>
    <property type="match status" value="1"/>
</dbReference>
<dbReference type="RefSeq" id="WP_128698937.1">
    <property type="nucleotide sequence ID" value="NZ_CP019384.1"/>
</dbReference>
<dbReference type="Proteomes" id="UP000287243">
    <property type="component" value="Chromosome"/>
</dbReference>
<dbReference type="SMART" id="SM01321">
    <property type="entry name" value="Y1_Tnp"/>
    <property type="match status" value="1"/>
</dbReference>
<dbReference type="OrthoDB" id="9800147at2"/>
<dbReference type="GO" id="GO:0004803">
    <property type="term" value="F:transposase activity"/>
    <property type="evidence" value="ECO:0007669"/>
    <property type="project" value="InterPro"/>
</dbReference>
<dbReference type="GO" id="GO:0006313">
    <property type="term" value="P:DNA transposition"/>
    <property type="evidence" value="ECO:0007669"/>
    <property type="project" value="InterPro"/>
</dbReference>
<evidence type="ECO:0000259" key="1">
    <source>
        <dbReference type="SMART" id="SM01321"/>
    </source>
</evidence>
<protein>
    <submittedName>
        <fullName evidence="2">Transposase</fullName>
    </submittedName>
</protein>
<reference evidence="2 3" key="1">
    <citation type="submission" date="2017-01" db="EMBL/GenBank/DDBJ databases">
        <title>First insights into the biology of 'candidatus Vampirococcus archaeovorus'.</title>
        <authorList>
            <person name="Kizina J."/>
            <person name="Jordan S."/>
            <person name="Stueber K."/>
            <person name="Reinhardt R."/>
            <person name="Harder J."/>
        </authorList>
    </citation>
    <scope>NUCLEOTIDE SEQUENCE [LARGE SCALE GENOMIC DNA]</scope>
    <source>
        <strain evidence="2 3">LiM</strain>
    </source>
</reference>